<proteinExistence type="predicted"/>
<evidence type="ECO:0000256" key="1">
    <source>
        <dbReference type="SAM" id="MobiDB-lite"/>
    </source>
</evidence>
<keyword evidence="3" id="KW-1185">Reference proteome</keyword>
<dbReference type="OrthoDB" id="10565598at2759"/>
<accession>A0A3N4LRK0</accession>
<protein>
    <submittedName>
        <fullName evidence="2">Uncharacterized protein</fullName>
    </submittedName>
</protein>
<dbReference type="InParanoid" id="A0A3N4LRK0"/>
<feature type="region of interest" description="Disordered" evidence="1">
    <location>
        <begin position="1"/>
        <end position="154"/>
    </location>
</feature>
<reference evidence="2 3" key="1">
    <citation type="journal article" date="2018" name="Nat. Ecol. Evol.">
        <title>Pezizomycetes genomes reveal the molecular basis of ectomycorrhizal truffle lifestyle.</title>
        <authorList>
            <person name="Murat C."/>
            <person name="Payen T."/>
            <person name="Noel B."/>
            <person name="Kuo A."/>
            <person name="Morin E."/>
            <person name="Chen J."/>
            <person name="Kohler A."/>
            <person name="Krizsan K."/>
            <person name="Balestrini R."/>
            <person name="Da Silva C."/>
            <person name="Montanini B."/>
            <person name="Hainaut M."/>
            <person name="Levati E."/>
            <person name="Barry K.W."/>
            <person name="Belfiori B."/>
            <person name="Cichocki N."/>
            <person name="Clum A."/>
            <person name="Dockter R.B."/>
            <person name="Fauchery L."/>
            <person name="Guy J."/>
            <person name="Iotti M."/>
            <person name="Le Tacon F."/>
            <person name="Lindquist E.A."/>
            <person name="Lipzen A."/>
            <person name="Malagnac F."/>
            <person name="Mello A."/>
            <person name="Molinier V."/>
            <person name="Miyauchi S."/>
            <person name="Poulain J."/>
            <person name="Riccioni C."/>
            <person name="Rubini A."/>
            <person name="Sitrit Y."/>
            <person name="Splivallo R."/>
            <person name="Traeger S."/>
            <person name="Wang M."/>
            <person name="Zifcakova L."/>
            <person name="Wipf D."/>
            <person name="Zambonelli A."/>
            <person name="Paolocci F."/>
            <person name="Nowrousian M."/>
            <person name="Ottonello S."/>
            <person name="Baldrian P."/>
            <person name="Spatafora J.W."/>
            <person name="Henrissat B."/>
            <person name="Nagy L.G."/>
            <person name="Aury J.M."/>
            <person name="Wincker P."/>
            <person name="Grigoriev I.V."/>
            <person name="Bonfante P."/>
            <person name="Martin F.M."/>
        </authorList>
    </citation>
    <scope>NUCLEOTIDE SEQUENCE [LARGE SCALE GENOMIC DNA]</scope>
    <source>
        <strain evidence="2 3">ATCC MYA-4762</strain>
    </source>
</reference>
<feature type="compositionally biased region" description="Basic and acidic residues" evidence="1">
    <location>
        <begin position="1"/>
        <end position="15"/>
    </location>
</feature>
<feature type="compositionally biased region" description="Low complexity" evidence="1">
    <location>
        <begin position="18"/>
        <end position="27"/>
    </location>
</feature>
<dbReference type="AlphaFoldDB" id="A0A3N4LRK0"/>
<name>A0A3N4LRK0_9PEZI</name>
<organism evidence="2 3">
    <name type="scientific">Terfezia boudieri ATCC MYA-4762</name>
    <dbReference type="NCBI Taxonomy" id="1051890"/>
    <lineage>
        <taxon>Eukaryota</taxon>
        <taxon>Fungi</taxon>
        <taxon>Dikarya</taxon>
        <taxon>Ascomycota</taxon>
        <taxon>Pezizomycotina</taxon>
        <taxon>Pezizomycetes</taxon>
        <taxon>Pezizales</taxon>
        <taxon>Pezizaceae</taxon>
        <taxon>Terfezia</taxon>
    </lineage>
</organism>
<feature type="compositionally biased region" description="Acidic residues" evidence="1">
    <location>
        <begin position="41"/>
        <end position="51"/>
    </location>
</feature>
<dbReference type="EMBL" id="ML121547">
    <property type="protein sequence ID" value="RPB23251.1"/>
    <property type="molecule type" value="Genomic_DNA"/>
</dbReference>
<evidence type="ECO:0000313" key="2">
    <source>
        <dbReference type="EMBL" id="RPB23251.1"/>
    </source>
</evidence>
<evidence type="ECO:0000313" key="3">
    <source>
        <dbReference type="Proteomes" id="UP000267821"/>
    </source>
</evidence>
<feature type="compositionally biased region" description="Low complexity" evidence="1">
    <location>
        <begin position="108"/>
        <end position="119"/>
    </location>
</feature>
<feature type="compositionally biased region" description="Low complexity" evidence="1">
    <location>
        <begin position="87"/>
        <end position="97"/>
    </location>
</feature>
<dbReference type="Proteomes" id="UP000267821">
    <property type="component" value="Unassembled WGS sequence"/>
</dbReference>
<gene>
    <name evidence="2" type="ORF">L211DRAFT_280603</name>
</gene>
<sequence length="183" mass="19336">MEGIARLEEETERIRAMASGGVSSDGGAKSGGGGDVQSNEHEEEQGEDDEKENLQARREEQEEYAEQLMMFVRGRLGMFTSTQHQPSGSGSSSSGGSATAALPTATVGGSSASGGAEASKMLLENLQKQFGTGGSPNKGRYATPQKSLRARRRESRLWNSIGEIEDDFTEGNAGVGEEAVEET</sequence>